<dbReference type="NCBIfam" id="TIGR02115">
    <property type="entry name" value="potass_kdpF"/>
    <property type="match status" value="1"/>
</dbReference>
<evidence type="ECO:0000313" key="3">
    <source>
        <dbReference type="Proteomes" id="UP000014540"/>
    </source>
</evidence>
<keyword evidence="3" id="KW-1185">Reference proteome</keyword>
<keyword evidence="1" id="KW-1133">Transmembrane helix</keyword>
<dbReference type="AlphaFoldDB" id="S3V2G2"/>
<feature type="transmembrane region" description="Helical" evidence="1">
    <location>
        <begin position="6"/>
        <end position="22"/>
    </location>
</feature>
<dbReference type="RefSeq" id="WP_016549148.1">
    <property type="nucleotide sequence ID" value="NZ_AKWZ02000007.1"/>
</dbReference>
<keyword evidence="1" id="KW-0812">Transmembrane</keyword>
<gene>
    <name evidence="2" type="primary">kdpF</name>
    <name evidence="2" type="ORF">LEP1GSC058_1867</name>
</gene>
<keyword evidence="1" id="KW-0472">Membrane</keyword>
<dbReference type="InterPro" id="IPR011726">
    <property type="entry name" value="KdpF"/>
</dbReference>
<comment type="caution">
    <text evidence="2">The sequence shown here is derived from an EMBL/GenBank/DDBJ whole genome shotgun (WGS) entry which is preliminary data.</text>
</comment>
<dbReference type="GO" id="GO:0016787">
    <property type="term" value="F:hydrolase activity"/>
    <property type="evidence" value="ECO:0007669"/>
    <property type="project" value="UniProtKB-KW"/>
</dbReference>
<dbReference type="GO" id="GO:0005886">
    <property type="term" value="C:plasma membrane"/>
    <property type="evidence" value="ECO:0007669"/>
    <property type="project" value="InterPro"/>
</dbReference>
<dbReference type="STRING" id="1193011.LEP1GSC058_1867"/>
<accession>S3V2G2</accession>
<dbReference type="Proteomes" id="UP000014540">
    <property type="component" value="Unassembled WGS sequence"/>
</dbReference>
<keyword evidence="2" id="KW-0378">Hydrolase</keyword>
<sequence length="27" mass="3165">MSYPFLIAVVFGLVVYLTYAIVRPERF</sequence>
<protein>
    <submittedName>
        <fullName evidence="2">K+-transporting ATPase, F subunit</fullName>
        <ecNumber evidence="2">3.6.3.12</ecNumber>
    </submittedName>
</protein>
<evidence type="ECO:0000256" key="1">
    <source>
        <dbReference type="SAM" id="Phobius"/>
    </source>
</evidence>
<dbReference type="Pfam" id="PF09604">
    <property type="entry name" value="Potass_KdpF"/>
    <property type="match status" value="1"/>
</dbReference>
<reference evidence="2" key="1">
    <citation type="submission" date="2013-04" db="EMBL/GenBank/DDBJ databases">
        <authorList>
            <person name="Harkins D.M."/>
            <person name="Durkin A.S."/>
            <person name="Selengut J.D."/>
            <person name="Sanka R."/>
            <person name="DePew J."/>
            <person name="Purushe J."/>
            <person name="Ahmed A."/>
            <person name="van der Linden H."/>
            <person name="Goris M.G.A."/>
            <person name="Hartskeerl R.A."/>
            <person name="Vinetz J.M."/>
            <person name="Sutton G.G."/>
            <person name="Nelson W.C."/>
            <person name="Fouts D.E."/>
        </authorList>
    </citation>
    <scope>NUCLEOTIDE SEQUENCE [LARGE SCALE GENOMIC DNA]</scope>
    <source>
        <strain evidence="2">BUT 6</strain>
    </source>
</reference>
<dbReference type="EC" id="3.6.3.12" evidence="2"/>
<proteinExistence type="predicted"/>
<name>S3V2G2_9LEPT</name>
<dbReference type="GO" id="GO:0008556">
    <property type="term" value="F:P-type potassium transmembrane transporter activity"/>
    <property type="evidence" value="ECO:0007669"/>
    <property type="project" value="InterPro"/>
</dbReference>
<evidence type="ECO:0000313" key="2">
    <source>
        <dbReference type="EMBL" id="EPG74829.1"/>
    </source>
</evidence>
<dbReference type="EMBL" id="AKWZ02000007">
    <property type="protein sequence ID" value="EPG74829.1"/>
    <property type="molecule type" value="Genomic_DNA"/>
</dbReference>
<organism evidence="2 3">
    <name type="scientific">Leptospira fainei serovar Hurstbridge str. BUT 6</name>
    <dbReference type="NCBI Taxonomy" id="1193011"/>
    <lineage>
        <taxon>Bacteria</taxon>
        <taxon>Pseudomonadati</taxon>
        <taxon>Spirochaetota</taxon>
        <taxon>Spirochaetia</taxon>
        <taxon>Leptospirales</taxon>
        <taxon>Leptospiraceae</taxon>
        <taxon>Leptospira</taxon>
    </lineage>
</organism>